<keyword evidence="6" id="KW-1185">Reference proteome</keyword>
<dbReference type="GO" id="GO:0008270">
    <property type="term" value="F:zinc ion binding"/>
    <property type="evidence" value="ECO:0007669"/>
    <property type="project" value="InterPro"/>
</dbReference>
<evidence type="ECO:0000313" key="5">
    <source>
        <dbReference type="EMBL" id="KZL80734.1"/>
    </source>
</evidence>
<dbReference type="PROSITE" id="PS00463">
    <property type="entry name" value="ZN2_CY6_FUNGAL_1"/>
    <property type="match status" value="1"/>
</dbReference>
<organism evidence="5 6">
    <name type="scientific">Colletotrichum incanum</name>
    <name type="common">Soybean anthracnose fungus</name>
    <dbReference type="NCBI Taxonomy" id="1573173"/>
    <lineage>
        <taxon>Eukaryota</taxon>
        <taxon>Fungi</taxon>
        <taxon>Dikarya</taxon>
        <taxon>Ascomycota</taxon>
        <taxon>Pezizomycotina</taxon>
        <taxon>Sordariomycetes</taxon>
        <taxon>Hypocreomycetidae</taxon>
        <taxon>Glomerellales</taxon>
        <taxon>Glomerellaceae</taxon>
        <taxon>Colletotrichum</taxon>
        <taxon>Colletotrichum spaethianum species complex</taxon>
    </lineage>
</organism>
<dbReference type="SMART" id="SM00066">
    <property type="entry name" value="GAL4"/>
    <property type="match status" value="1"/>
</dbReference>
<accession>A0A167B060</accession>
<feature type="region of interest" description="Disordered" evidence="2">
    <location>
        <begin position="82"/>
        <end position="116"/>
    </location>
</feature>
<dbReference type="Gene3D" id="4.10.240.10">
    <property type="entry name" value="Zn(2)-C6 fungal-type DNA-binding domain"/>
    <property type="match status" value="1"/>
</dbReference>
<feature type="compositionally biased region" description="Basic and acidic residues" evidence="2">
    <location>
        <begin position="310"/>
        <end position="319"/>
    </location>
</feature>
<name>A0A167B060_COLIC</name>
<keyword evidence="3" id="KW-0732">Signal</keyword>
<gene>
    <name evidence="5" type="ORF">CI238_11809</name>
</gene>
<dbReference type="PANTHER" id="PTHR47256:SF1">
    <property type="entry name" value="ZN(II)2CYS6 TRANSCRIPTION FACTOR (EUROFUNG)"/>
    <property type="match status" value="1"/>
</dbReference>
<evidence type="ECO:0000313" key="6">
    <source>
        <dbReference type="Proteomes" id="UP000076584"/>
    </source>
</evidence>
<comment type="caution">
    <text evidence="5">The sequence shown here is derived from an EMBL/GenBank/DDBJ whole genome shotgun (WGS) entry which is preliminary data.</text>
</comment>
<reference evidence="5 6" key="1">
    <citation type="submission" date="2015-06" db="EMBL/GenBank/DDBJ databases">
        <title>Survival trade-offs in plant roots during colonization by closely related pathogenic and mutualistic fungi.</title>
        <authorList>
            <person name="Hacquard S."/>
            <person name="Kracher B."/>
            <person name="Hiruma K."/>
            <person name="Weinman A."/>
            <person name="Muench P."/>
            <person name="Garrido Oter R."/>
            <person name="Ver Loren van Themaat E."/>
            <person name="Dallerey J.-F."/>
            <person name="Damm U."/>
            <person name="Henrissat B."/>
            <person name="Lespinet O."/>
            <person name="Thon M."/>
            <person name="Kemen E."/>
            <person name="McHardy A.C."/>
            <person name="Schulze-Lefert P."/>
            <person name="O'Connell R.J."/>
        </authorList>
    </citation>
    <scope>NUCLEOTIDE SEQUENCE [LARGE SCALE GENOMIC DNA]</scope>
    <source>
        <strain evidence="5 6">MAFF 238704</strain>
    </source>
</reference>
<dbReference type="SUPFAM" id="SSF57701">
    <property type="entry name" value="Zn2/Cys6 DNA-binding domain"/>
    <property type="match status" value="1"/>
</dbReference>
<dbReference type="CDD" id="cd00067">
    <property type="entry name" value="GAL4"/>
    <property type="match status" value="1"/>
</dbReference>
<dbReference type="PROSITE" id="PS50048">
    <property type="entry name" value="ZN2_CY6_FUNGAL_2"/>
    <property type="match status" value="1"/>
</dbReference>
<dbReference type="AlphaFoldDB" id="A0A167B060"/>
<dbReference type="PANTHER" id="PTHR47256">
    <property type="entry name" value="ZN(II)2CYS6 TRANSCRIPTION FACTOR (EUROFUNG)-RELATED"/>
    <property type="match status" value="1"/>
</dbReference>
<dbReference type="InterPro" id="IPR001138">
    <property type="entry name" value="Zn2Cys6_DnaBD"/>
</dbReference>
<dbReference type="Proteomes" id="UP000076584">
    <property type="component" value="Unassembled WGS sequence"/>
</dbReference>
<feature type="compositionally biased region" description="Basic and acidic residues" evidence="2">
    <location>
        <begin position="328"/>
        <end position="337"/>
    </location>
</feature>
<dbReference type="STRING" id="1573173.A0A167B060"/>
<dbReference type="GO" id="GO:0000981">
    <property type="term" value="F:DNA-binding transcription factor activity, RNA polymerase II-specific"/>
    <property type="evidence" value="ECO:0007669"/>
    <property type="project" value="InterPro"/>
</dbReference>
<evidence type="ECO:0000256" key="3">
    <source>
        <dbReference type="SAM" id="SignalP"/>
    </source>
</evidence>
<dbReference type="EMBL" id="LFIW01001814">
    <property type="protein sequence ID" value="KZL80734.1"/>
    <property type="molecule type" value="Genomic_DNA"/>
</dbReference>
<dbReference type="InterPro" id="IPR053187">
    <property type="entry name" value="Notoamide_regulator"/>
</dbReference>
<evidence type="ECO:0000256" key="2">
    <source>
        <dbReference type="SAM" id="MobiDB-lite"/>
    </source>
</evidence>
<sequence length="337" mass="37070">LLLRLRPALALAPALVLPSLSRFVHPRARPNCCRRARRSRRPSYYTSTPPITSPWQTWLPTRPACGLPALEVTMKPQREILPAGTTAASSASSERESTPQSATGTTPGAPRRRPQTKIACTSCRRRKSKCDGLRPVCSLCAGMGRTRCEYDAGPDVTRFAALKTKHEELQRRVALFEELFRLLSMRSEAESIEIIRRMRTTNVETDLEDLVKFIKNADLLMQLASIQSDQTPPASGASGAGTHLPNMPLDDISSLLELLKSAVSKLDASARTTFLDTIRHQINVFTSREDGRPSSAGTVKLEGLVDGEAHAEVDGERPPEPGAFLKHLLNDDMTRPN</sequence>
<feature type="chain" id="PRO_5007883955" evidence="3">
    <location>
        <begin position="22"/>
        <end position="337"/>
    </location>
</feature>
<dbReference type="InterPro" id="IPR036864">
    <property type="entry name" value="Zn2-C6_fun-type_DNA-bd_sf"/>
</dbReference>
<evidence type="ECO:0000259" key="4">
    <source>
        <dbReference type="PROSITE" id="PS50048"/>
    </source>
</evidence>
<feature type="region of interest" description="Disordered" evidence="2">
    <location>
        <begin position="310"/>
        <end position="337"/>
    </location>
</feature>
<keyword evidence="1" id="KW-0539">Nucleus</keyword>
<evidence type="ECO:0000256" key="1">
    <source>
        <dbReference type="ARBA" id="ARBA00023242"/>
    </source>
</evidence>
<dbReference type="Pfam" id="PF00172">
    <property type="entry name" value="Zn_clus"/>
    <property type="match status" value="1"/>
</dbReference>
<feature type="signal peptide" evidence="3">
    <location>
        <begin position="1"/>
        <end position="21"/>
    </location>
</feature>
<proteinExistence type="predicted"/>
<protein>
    <submittedName>
        <fullName evidence="5">Nitrogen assimilation transcription factor</fullName>
    </submittedName>
</protein>
<feature type="domain" description="Zn(2)-C6 fungal-type" evidence="4">
    <location>
        <begin position="119"/>
        <end position="150"/>
    </location>
</feature>
<feature type="non-terminal residue" evidence="5">
    <location>
        <position position="1"/>
    </location>
</feature>